<accession>A0AAE3P1T8</accession>
<dbReference type="Gene3D" id="3.30.950.30">
    <property type="entry name" value="Schlafen, AAA domain"/>
    <property type="match status" value="1"/>
</dbReference>
<dbReference type="AlphaFoldDB" id="A0AAE3P1T8"/>
<evidence type="ECO:0000313" key="3">
    <source>
        <dbReference type="Proteomes" id="UP001221302"/>
    </source>
</evidence>
<dbReference type="RefSeq" id="WP_321536580.1">
    <property type="nucleotide sequence ID" value="NZ_JARGDL010000019.1"/>
</dbReference>
<feature type="domain" description="Schlafen AlbA-2" evidence="1">
    <location>
        <begin position="3"/>
        <end position="120"/>
    </location>
</feature>
<dbReference type="PANTHER" id="PTHR30595">
    <property type="entry name" value="GLPR-RELATED TRANSCRIPTIONAL REPRESSOR"/>
    <property type="match status" value="1"/>
</dbReference>
<dbReference type="Gene3D" id="3.30.565.60">
    <property type="match status" value="1"/>
</dbReference>
<evidence type="ECO:0000259" key="1">
    <source>
        <dbReference type="Pfam" id="PF04326"/>
    </source>
</evidence>
<sequence length="441" mass="50998">MENQIFEKKSLRLFIGNNTDWKSLARDCVCLANARGGIIAIGIENKDDQPPSNQRIPEKLDEIIRKRISELCINVGVNVTKESDDNGGEWIKINVLPSQTSIASTTDGQYYIRISDNCKPVLPDELGRLFTDKPAYIWETKVVQKITIQQCDEQKLEQFIDDIKKSTRVSNFVRQKSTNELLSYYQMYDGNYLTNLGILWIGKREQRANLLYAPVIQFIKYDSNGNKIKKEVWNDFSLNPKELIENVWQKLPEWKEGIEISEGIFGRRIIYHYNENVIRELLANAFVHRPYTTRGDIFINLYPDKLEVHNPGLLPLGVTPNNILHTSVKRNEHLSKVFYDLNLMKREGSGFDKMYEIQLSEAKEPPVVEEKNDRVVVTVYNTIKNRDVISLIERVKNHYQLNQREVICLGIIALNKQIIATEFSKKFKVKMINKSKAGLAV</sequence>
<proteinExistence type="predicted"/>
<dbReference type="Pfam" id="PF04326">
    <property type="entry name" value="SLFN_AlbA_2"/>
    <property type="match status" value="1"/>
</dbReference>
<evidence type="ECO:0000313" key="2">
    <source>
        <dbReference type="EMBL" id="MDF1612809.1"/>
    </source>
</evidence>
<dbReference type="InterPro" id="IPR038475">
    <property type="entry name" value="RecG_C_sf"/>
</dbReference>
<dbReference type="EMBL" id="JARGDL010000019">
    <property type="protein sequence ID" value="MDF1612809.1"/>
    <property type="molecule type" value="Genomic_DNA"/>
</dbReference>
<organism evidence="2 3">
    <name type="scientific">Stygiobacter electus</name>
    <dbReference type="NCBI Taxonomy" id="3032292"/>
    <lineage>
        <taxon>Bacteria</taxon>
        <taxon>Pseudomonadati</taxon>
        <taxon>Ignavibacteriota</taxon>
        <taxon>Ignavibacteria</taxon>
        <taxon>Ignavibacteriales</taxon>
        <taxon>Melioribacteraceae</taxon>
        <taxon>Stygiobacter</taxon>
    </lineage>
</organism>
<keyword evidence="2" id="KW-0067">ATP-binding</keyword>
<gene>
    <name evidence="2" type="ORF">P0M35_11655</name>
</gene>
<dbReference type="InterPro" id="IPR007421">
    <property type="entry name" value="Schlafen_AlbA_2_dom"/>
</dbReference>
<name>A0AAE3P1T8_9BACT</name>
<dbReference type="Pfam" id="PF13749">
    <property type="entry name" value="HATPase_c_4"/>
    <property type="match status" value="1"/>
</dbReference>
<reference evidence="2" key="1">
    <citation type="submission" date="2023-03" db="EMBL/GenBank/DDBJ databases">
        <title>Stygiobacter electus gen. nov., sp. nov., facultatively anaerobic thermotolerant bacterium of the class Ignavibacteria from a well of Yessentuki mineral water deposit.</title>
        <authorList>
            <person name="Podosokorskaya O.A."/>
            <person name="Elcheninov A.G."/>
            <person name="Petrova N.F."/>
            <person name="Zavarzina D.G."/>
            <person name="Kublanov I.V."/>
            <person name="Merkel A.Y."/>
        </authorList>
    </citation>
    <scope>NUCLEOTIDE SEQUENCE</scope>
    <source>
        <strain evidence="2">09-Me</strain>
    </source>
</reference>
<dbReference type="PANTHER" id="PTHR30595:SF6">
    <property type="entry name" value="SCHLAFEN ALBA-2 DOMAIN-CONTAINING PROTEIN"/>
    <property type="match status" value="1"/>
</dbReference>
<comment type="caution">
    <text evidence="2">The sequence shown here is derived from an EMBL/GenBank/DDBJ whole genome shotgun (WGS) entry which is preliminary data.</text>
</comment>
<dbReference type="Proteomes" id="UP001221302">
    <property type="component" value="Unassembled WGS sequence"/>
</dbReference>
<protein>
    <submittedName>
        <fullName evidence="2">ATP-binding protein</fullName>
    </submittedName>
</protein>
<keyword evidence="3" id="KW-1185">Reference proteome</keyword>
<dbReference type="InterPro" id="IPR038461">
    <property type="entry name" value="Schlafen_AlbA_2_dom_sf"/>
</dbReference>
<dbReference type="GO" id="GO:0005524">
    <property type="term" value="F:ATP binding"/>
    <property type="evidence" value="ECO:0007669"/>
    <property type="project" value="UniProtKB-KW"/>
</dbReference>
<keyword evidence="2" id="KW-0547">Nucleotide-binding</keyword>